<dbReference type="InterPro" id="IPR001900">
    <property type="entry name" value="RNase_II/R"/>
</dbReference>
<evidence type="ECO:0000259" key="10">
    <source>
        <dbReference type="PROSITE" id="PS50126"/>
    </source>
</evidence>
<dbReference type="PANTHER" id="PTHR23355:SF9">
    <property type="entry name" value="DIS3-LIKE EXONUCLEASE 2"/>
    <property type="match status" value="1"/>
</dbReference>
<evidence type="ECO:0000256" key="5">
    <source>
        <dbReference type="ARBA" id="ARBA00022801"/>
    </source>
</evidence>
<comment type="subcellular location">
    <subcellularLocation>
        <location evidence="2 8">Cytoplasm</location>
    </subcellularLocation>
</comment>
<dbReference type="GO" id="GO:0008859">
    <property type="term" value="F:exoribonuclease II activity"/>
    <property type="evidence" value="ECO:0007669"/>
    <property type="project" value="UniProtKB-UniRule"/>
</dbReference>
<dbReference type="NCBIfam" id="TIGR00358">
    <property type="entry name" value="3_prime_RNase"/>
    <property type="match status" value="1"/>
</dbReference>
<proteinExistence type="inferred from homology"/>
<evidence type="ECO:0000256" key="3">
    <source>
        <dbReference type="ARBA" id="ARBA00022490"/>
    </source>
</evidence>
<dbReference type="Pfam" id="PF17876">
    <property type="entry name" value="CSD2"/>
    <property type="match status" value="1"/>
</dbReference>
<evidence type="ECO:0000256" key="2">
    <source>
        <dbReference type="ARBA" id="ARBA00004496"/>
    </source>
</evidence>
<dbReference type="PROSITE" id="PS50126">
    <property type="entry name" value="S1"/>
    <property type="match status" value="1"/>
</dbReference>
<keyword evidence="7 8" id="KW-0694">RNA-binding</keyword>
<evidence type="ECO:0000256" key="4">
    <source>
        <dbReference type="ARBA" id="ARBA00022722"/>
    </source>
</evidence>
<evidence type="ECO:0000256" key="8">
    <source>
        <dbReference type="HAMAP-Rule" id="MF_01895"/>
    </source>
</evidence>
<protein>
    <recommendedName>
        <fullName evidence="8">Ribonuclease R</fullName>
        <shortName evidence="8">RNase R</shortName>
        <ecNumber evidence="8">3.1.13.1</ecNumber>
    </recommendedName>
</protein>
<evidence type="ECO:0000256" key="6">
    <source>
        <dbReference type="ARBA" id="ARBA00022839"/>
    </source>
</evidence>
<dbReference type="GO" id="GO:0005829">
    <property type="term" value="C:cytosol"/>
    <property type="evidence" value="ECO:0007669"/>
    <property type="project" value="UniProtKB-ARBA"/>
</dbReference>
<dbReference type="GO" id="GO:0003723">
    <property type="term" value="F:RNA binding"/>
    <property type="evidence" value="ECO:0007669"/>
    <property type="project" value="UniProtKB-UniRule"/>
</dbReference>
<feature type="domain" description="S1 motif" evidence="10">
    <location>
        <begin position="613"/>
        <end position="694"/>
    </location>
</feature>
<dbReference type="GO" id="GO:0006402">
    <property type="term" value="P:mRNA catabolic process"/>
    <property type="evidence" value="ECO:0007669"/>
    <property type="project" value="TreeGrafter"/>
</dbReference>
<dbReference type="InParanoid" id="A0A395JHN0"/>
<dbReference type="SMART" id="SM00316">
    <property type="entry name" value="S1"/>
    <property type="match status" value="1"/>
</dbReference>
<dbReference type="SMART" id="SM00357">
    <property type="entry name" value="CSP"/>
    <property type="match status" value="1"/>
</dbReference>
<dbReference type="InterPro" id="IPR013223">
    <property type="entry name" value="RNase_B_OB_dom"/>
</dbReference>
<keyword evidence="12" id="KW-1185">Reference proteome</keyword>
<dbReference type="Pfam" id="PF00773">
    <property type="entry name" value="RNB"/>
    <property type="match status" value="1"/>
</dbReference>
<dbReference type="InterPro" id="IPR011805">
    <property type="entry name" value="RNase_R"/>
</dbReference>
<dbReference type="FunCoup" id="A0A395JHN0">
    <property type="interactions" value="531"/>
</dbReference>
<evidence type="ECO:0000313" key="12">
    <source>
        <dbReference type="Proteomes" id="UP000253083"/>
    </source>
</evidence>
<organism evidence="11 12">
    <name type="scientific">Arenicella xantha</name>
    <dbReference type="NCBI Taxonomy" id="644221"/>
    <lineage>
        <taxon>Bacteria</taxon>
        <taxon>Pseudomonadati</taxon>
        <taxon>Pseudomonadota</taxon>
        <taxon>Gammaproteobacteria</taxon>
        <taxon>Arenicellales</taxon>
        <taxon>Arenicellaceae</taxon>
        <taxon>Arenicella</taxon>
    </lineage>
</organism>
<dbReference type="EMBL" id="QNRT01000004">
    <property type="protein sequence ID" value="RBP49345.1"/>
    <property type="molecule type" value="Genomic_DNA"/>
</dbReference>
<comment type="similarity">
    <text evidence="8">Belongs to the RNR ribonuclease family. RNase R subfamily.</text>
</comment>
<dbReference type="Pfam" id="PF08206">
    <property type="entry name" value="OB_RNB"/>
    <property type="match status" value="1"/>
</dbReference>
<dbReference type="CDD" id="cd04471">
    <property type="entry name" value="S1_RNase_R"/>
    <property type="match status" value="1"/>
</dbReference>
<dbReference type="InterPro" id="IPR012340">
    <property type="entry name" value="NA-bd_OB-fold"/>
</dbReference>
<keyword evidence="5 8" id="KW-0378">Hydrolase</keyword>
<evidence type="ECO:0000256" key="7">
    <source>
        <dbReference type="ARBA" id="ARBA00022884"/>
    </source>
</evidence>
<dbReference type="RefSeq" id="WP_170132123.1">
    <property type="nucleotide sequence ID" value="NZ_QNRT01000004.1"/>
</dbReference>
<dbReference type="Gene3D" id="2.40.50.140">
    <property type="entry name" value="Nucleic acid-binding proteins"/>
    <property type="match status" value="2"/>
</dbReference>
<gene>
    <name evidence="8" type="primary">rnr</name>
    <name evidence="11" type="ORF">DFR28_104276</name>
</gene>
<name>A0A395JHN0_9GAMM</name>
<dbReference type="InterPro" id="IPR011129">
    <property type="entry name" value="CSD"/>
</dbReference>
<dbReference type="InterPro" id="IPR040476">
    <property type="entry name" value="CSD2"/>
</dbReference>
<dbReference type="SMART" id="SM00955">
    <property type="entry name" value="RNB"/>
    <property type="match status" value="1"/>
</dbReference>
<dbReference type="SUPFAM" id="SSF50249">
    <property type="entry name" value="Nucleic acid-binding proteins"/>
    <property type="match status" value="4"/>
</dbReference>
<keyword evidence="4 8" id="KW-0540">Nuclease</keyword>
<dbReference type="Proteomes" id="UP000253083">
    <property type="component" value="Unassembled WGS sequence"/>
</dbReference>
<keyword evidence="6 8" id="KW-0269">Exonuclease</keyword>
<evidence type="ECO:0000256" key="1">
    <source>
        <dbReference type="ARBA" id="ARBA00001849"/>
    </source>
</evidence>
<dbReference type="PANTHER" id="PTHR23355">
    <property type="entry name" value="RIBONUCLEASE"/>
    <property type="match status" value="1"/>
</dbReference>
<dbReference type="Pfam" id="PF00575">
    <property type="entry name" value="S1"/>
    <property type="match status" value="1"/>
</dbReference>
<dbReference type="InterPro" id="IPR050180">
    <property type="entry name" value="RNR_Ribonuclease"/>
</dbReference>
<evidence type="ECO:0000256" key="9">
    <source>
        <dbReference type="SAM" id="MobiDB-lite"/>
    </source>
</evidence>
<keyword evidence="3 8" id="KW-0963">Cytoplasm</keyword>
<dbReference type="NCBIfam" id="TIGR02063">
    <property type="entry name" value="RNase_R"/>
    <property type="match status" value="1"/>
</dbReference>
<evidence type="ECO:0000313" key="11">
    <source>
        <dbReference type="EMBL" id="RBP49345.1"/>
    </source>
</evidence>
<comment type="caution">
    <text evidence="11">The sequence shown here is derived from an EMBL/GenBank/DDBJ whole genome shotgun (WGS) entry which is preliminary data.</text>
</comment>
<feature type="region of interest" description="Disordered" evidence="9">
    <location>
        <begin position="700"/>
        <end position="730"/>
    </location>
</feature>
<dbReference type="HAMAP" id="MF_01895">
    <property type="entry name" value="RNase_R"/>
    <property type="match status" value="1"/>
</dbReference>
<dbReference type="InterPro" id="IPR004476">
    <property type="entry name" value="RNase_II/RNase_R"/>
</dbReference>
<sequence length="730" mass="82995">MLKYLSQRSEPANTKAIAETLGRIGKEGRQETFEILEQLRDEGKVSQLSKHRWAMKHAIQEHRGRVIGHVDGHGYVLTDDTKEKVFLRSHEMHEVLHNDIVNVRVVGRDRRQKLFGQIIDVVERGNLVVVGRYFNENGLHFVVPDDQRIGQDIFVLPEHVAGATSGQVVSVKITKHPTKHLQPVGEIVEVIGDYLSPGMEIEIAIRKHQLPHEWPDAVERQIEGLSETVSESEMEGRTDIRDLPLVTIDGEDARDFDDAVYCEPLENGRYRLLVAIADVSSYVREQSPLDQEAWHRGTSVYFPNNVIPMLPEVLSNGLCSLNPHVDRLCFVCDMHVEPDGEIASYTFYQAVMHSHARLTYTQVSELIDGNVEASGIPESLQPAIHDLYTLSTKLGARRRQSGTIEFEIPEPIIIFDDERKIERVEARERNEAHRLIEECMLAANICAALMLDDSDAAGIYRVHDAPDEDKIADARTFLRQFKLLLPGGDTPGPEHFSQVIKQVDDPITAKIVQTALLRSMKQARYDVENNGHFALNFDSYTHFTSPIRRYPDLLVHRQIRRLLENPTLQDTDEMFLAVEKTAEQASFTERRAESATREAVQWLKCEFMSHKIGENLHGVVSSVTDFGLFVELEEFYVDGLVHITSLGQDYYRYDSETRRLIGENSGRTYTTGDRLEVQVARVDMEQGRIDFALTDVKNEKFSRGKSGRSKPNSGQKRSSSKTPSRKPKRK</sequence>
<dbReference type="EC" id="3.1.13.1" evidence="8"/>
<dbReference type="InterPro" id="IPR003029">
    <property type="entry name" value="S1_domain"/>
</dbReference>
<accession>A0A395JHN0</accession>
<dbReference type="InterPro" id="IPR022966">
    <property type="entry name" value="RNase_II/R_CS"/>
</dbReference>
<comment type="function">
    <text evidence="8">3'-5' exoribonuclease that releases 5'-nucleoside monophosphates and is involved in maturation of structured RNAs.</text>
</comment>
<dbReference type="AlphaFoldDB" id="A0A395JHN0"/>
<comment type="catalytic activity">
    <reaction evidence="1 8">
        <text>Exonucleolytic cleavage in the 3'- to 5'-direction to yield nucleoside 5'-phosphates.</text>
        <dbReference type="EC" id="3.1.13.1"/>
    </reaction>
</comment>
<dbReference type="PROSITE" id="PS01175">
    <property type="entry name" value="RIBONUCLEASE_II"/>
    <property type="match status" value="1"/>
</dbReference>
<reference evidence="11 12" key="1">
    <citation type="submission" date="2018-06" db="EMBL/GenBank/DDBJ databases">
        <title>Genomic Encyclopedia of Type Strains, Phase IV (KMG-IV): sequencing the most valuable type-strain genomes for metagenomic binning, comparative biology and taxonomic classification.</title>
        <authorList>
            <person name="Goeker M."/>
        </authorList>
    </citation>
    <scope>NUCLEOTIDE SEQUENCE [LARGE SCALE GENOMIC DNA]</scope>
    <source>
        <strain evidence="11 12">DSM 24032</strain>
    </source>
</reference>